<keyword evidence="2" id="KW-0808">Transferase</keyword>
<organism evidence="2">
    <name type="scientific">Hexamita inflata</name>
    <dbReference type="NCBI Taxonomy" id="28002"/>
    <lineage>
        <taxon>Eukaryota</taxon>
        <taxon>Metamonada</taxon>
        <taxon>Diplomonadida</taxon>
        <taxon>Hexamitidae</taxon>
        <taxon>Hexamitinae</taxon>
        <taxon>Hexamita</taxon>
    </lineage>
</organism>
<dbReference type="SUPFAM" id="SSF52540">
    <property type="entry name" value="P-loop containing nucleoside triphosphate hydrolases"/>
    <property type="match status" value="1"/>
</dbReference>
<keyword evidence="4" id="KW-1185">Reference proteome</keyword>
<evidence type="ECO:0000259" key="1">
    <source>
        <dbReference type="Pfam" id="PF00485"/>
    </source>
</evidence>
<dbReference type="GO" id="GO:0005524">
    <property type="term" value="F:ATP binding"/>
    <property type="evidence" value="ECO:0007669"/>
    <property type="project" value="InterPro"/>
</dbReference>
<dbReference type="SUPFAM" id="SSF55186">
    <property type="entry name" value="ThrRS/AlaRS common domain"/>
    <property type="match status" value="1"/>
</dbReference>
<accession>A0AA86N4J8</accession>
<evidence type="ECO:0000313" key="3">
    <source>
        <dbReference type="EMBL" id="CAL5998501.1"/>
    </source>
</evidence>
<comment type="caution">
    <text evidence="2">The sequence shown here is derived from an EMBL/GenBank/DDBJ whole genome shotgun (WGS) entry which is preliminary data.</text>
</comment>
<dbReference type="Pfam" id="PF00485">
    <property type="entry name" value="PRK"/>
    <property type="match status" value="1"/>
</dbReference>
<gene>
    <name evidence="3" type="ORF">HINF_LOCUS15765</name>
    <name evidence="2" type="ORF">HINF_LOCUS311</name>
</gene>
<dbReference type="Proteomes" id="UP001642409">
    <property type="component" value="Unassembled WGS sequence"/>
</dbReference>
<protein>
    <submittedName>
        <fullName evidence="2">Uridine kinase</fullName>
    </submittedName>
    <submittedName>
        <fullName evidence="3">Uridine_kinase</fullName>
    </submittedName>
</protein>
<dbReference type="CDD" id="cd02028">
    <property type="entry name" value="UMPK_like"/>
    <property type="match status" value="1"/>
</dbReference>
<dbReference type="Gene3D" id="3.40.50.300">
    <property type="entry name" value="P-loop containing nucleotide triphosphate hydrolases"/>
    <property type="match status" value="1"/>
</dbReference>
<evidence type="ECO:0000313" key="4">
    <source>
        <dbReference type="Proteomes" id="UP001642409"/>
    </source>
</evidence>
<dbReference type="PRINTS" id="PR00988">
    <property type="entry name" value="URIDINKINASE"/>
</dbReference>
<proteinExistence type="predicted"/>
<keyword evidence="2" id="KW-0418">Kinase</keyword>
<dbReference type="InterPro" id="IPR006083">
    <property type="entry name" value="PRK/URK"/>
</dbReference>
<reference evidence="3 4" key="2">
    <citation type="submission" date="2024-07" db="EMBL/GenBank/DDBJ databases">
        <authorList>
            <person name="Akdeniz Z."/>
        </authorList>
    </citation>
    <scope>NUCLEOTIDE SEQUENCE [LARGE SCALE GENOMIC DNA]</scope>
</reference>
<dbReference type="InterPro" id="IPR018163">
    <property type="entry name" value="Thr/Ala-tRNA-synth_IIc_edit"/>
</dbReference>
<dbReference type="EMBL" id="CAXDID020000038">
    <property type="protein sequence ID" value="CAL5998501.1"/>
    <property type="molecule type" value="Genomic_DNA"/>
</dbReference>
<sequence length="609" mass="69168">MNKKVTITTSETGKPLVLDSGLRIYDIITKYPDAFPVHPQGLFPVAATINNLLVALSDKVSVNCSLNMIYADSVIGGDVYRRSLVFILGMAWFKVFPKVRLEISHSIGHAFYFVIKNEEADVKQVIDVNDVSKVKVTQEHFDGLKLEMEKIIAADIPILSRTPMNNQHAIDVFCKQNQPFTCSLLQSRNETRIIVQQCGEYIQLAHGPLVGKTGSLNKFNIAVENDMLVLIYPSHKNSEVIPEFKHNAPLSQIYEEYGHWAGVMDIESIGQLNAINRTDRFKSYVQICESRQNQMLSQVCELIMKGHKSMNGPMAITEALKYNAAQESNGIMLGDLTQQTDQIKLVAISGPSSSGKTTFAKKLQYNLTVMGRTPLVLSMDNYFVNRENTPLGEDGKYDFEHLESIDIDYFNIQLAELLNGKQIQMPIFDFKTGQRSDKTVPMVLPSRGIVIIEGIHALNPIMTRSVPMNDKFCIFIQPLPCINLDDRTRISTRDYRLFRRIVRDKKYRNCSAEHTIQLFINVRKGEDKWIYPHQNRADIYFNTALDYELLVLSTFVTPLLHDISPESPSYMEARRLLSFLDWIQAVNADYVPKHSILREFIGGSGFAYD</sequence>
<dbReference type="GO" id="GO:0016301">
    <property type="term" value="F:kinase activity"/>
    <property type="evidence" value="ECO:0007669"/>
    <property type="project" value="UniProtKB-KW"/>
</dbReference>
<reference evidence="2" key="1">
    <citation type="submission" date="2023-06" db="EMBL/GenBank/DDBJ databases">
        <authorList>
            <person name="Kurt Z."/>
        </authorList>
    </citation>
    <scope>NUCLEOTIDE SEQUENCE</scope>
</reference>
<dbReference type="InterPro" id="IPR027417">
    <property type="entry name" value="P-loop_NTPase"/>
</dbReference>
<dbReference type="EMBL" id="CATOUU010000003">
    <property type="protein sequence ID" value="CAI9912666.1"/>
    <property type="molecule type" value="Genomic_DNA"/>
</dbReference>
<feature type="domain" description="Phosphoribulokinase/uridine kinase" evidence="1">
    <location>
        <begin position="346"/>
        <end position="543"/>
    </location>
</feature>
<dbReference type="AlphaFoldDB" id="A0AA86N4J8"/>
<name>A0AA86N4J8_9EUKA</name>
<dbReference type="Gene3D" id="3.30.980.10">
    <property type="entry name" value="Threonyl-trna Synthetase, Chain A, domain 2"/>
    <property type="match status" value="1"/>
</dbReference>
<dbReference type="PANTHER" id="PTHR10285">
    <property type="entry name" value="URIDINE KINASE"/>
    <property type="match status" value="1"/>
</dbReference>
<evidence type="ECO:0000313" key="2">
    <source>
        <dbReference type="EMBL" id="CAI9912666.1"/>
    </source>
</evidence>